<comment type="function">
    <text evidence="5">Modulates RecA activity.</text>
</comment>
<dbReference type="InterPro" id="IPR036388">
    <property type="entry name" value="WH-like_DNA-bd_sf"/>
</dbReference>
<comment type="similarity">
    <text evidence="2 5">Belongs to the RecX family.</text>
</comment>
<comment type="caution">
    <text evidence="9">The sequence shown here is derived from an EMBL/GenBank/DDBJ whole genome shotgun (WGS) entry which is preliminary data.</text>
</comment>
<proteinExistence type="inferred from homology"/>
<feature type="domain" description="RecX third three-helical" evidence="7">
    <location>
        <begin position="156"/>
        <end position="202"/>
    </location>
</feature>
<evidence type="ECO:0000259" key="6">
    <source>
        <dbReference type="Pfam" id="PF02631"/>
    </source>
</evidence>
<reference evidence="9 10" key="1">
    <citation type="submission" date="2019-10" db="EMBL/GenBank/DDBJ databases">
        <title>Alkaliphilus serpentinus sp. nov. and Alkaliphilus pronyensis sp. nov., two novel anaerobic alkaliphilic species isolated from the serpentinized-hosted hydrothermal field of the Prony Bay (New Caledonia).</title>
        <authorList>
            <person name="Postec A."/>
        </authorList>
    </citation>
    <scope>NUCLEOTIDE SEQUENCE [LARGE SCALE GENOMIC DNA]</scope>
    <source>
        <strain evidence="9 10">LacT</strain>
    </source>
</reference>
<dbReference type="Gene3D" id="1.10.10.10">
    <property type="entry name" value="Winged helix-like DNA-binding domain superfamily/Winged helix DNA-binding domain"/>
    <property type="match status" value="4"/>
</dbReference>
<evidence type="ECO:0000256" key="4">
    <source>
        <dbReference type="ARBA" id="ARBA00022490"/>
    </source>
</evidence>
<feature type="domain" description="RecX second three-helical" evidence="6">
    <location>
        <begin position="108"/>
        <end position="145"/>
    </location>
</feature>
<evidence type="ECO:0000313" key="10">
    <source>
        <dbReference type="Proteomes" id="UP000465601"/>
    </source>
</evidence>
<dbReference type="Pfam" id="PF02631">
    <property type="entry name" value="RecX_HTH2"/>
    <property type="match status" value="1"/>
</dbReference>
<evidence type="ECO:0000259" key="7">
    <source>
        <dbReference type="Pfam" id="PF21981"/>
    </source>
</evidence>
<keyword evidence="10" id="KW-1185">Reference proteome</keyword>
<dbReference type="Proteomes" id="UP000465601">
    <property type="component" value="Unassembled WGS sequence"/>
</dbReference>
<evidence type="ECO:0000256" key="3">
    <source>
        <dbReference type="ARBA" id="ARBA00018111"/>
    </source>
</evidence>
<dbReference type="InterPro" id="IPR003783">
    <property type="entry name" value="Regulatory_RecX"/>
</dbReference>
<evidence type="ECO:0000256" key="2">
    <source>
        <dbReference type="ARBA" id="ARBA00009695"/>
    </source>
</evidence>
<dbReference type="InterPro" id="IPR053924">
    <property type="entry name" value="RecX_HTH_2nd"/>
</dbReference>
<keyword evidence="4 5" id="KW-0963">Cytoplasm</keyword>
<dbReference type="RefSeq" id="WP_151866663.1">
    <property type="nucleotide sequence ID" value="NZ_WBZB01000043.1"/>
</dbReference>
<feature type="domain" description="RecX third three-helical" evidence="7">
    <location>
        <begin position="220"/>
        <end position="269"/>
    </location>
</feature>
<comment type="subcellular location">
    <subcellularLocation>
        <location evidence="1 5">Cytoplasm</location>
    </subcellularLocation>
</comment>
<dbReference type="InterPro" id="IPR053925">
    <property type="entry name" value="RecX_HTH_3rd"/>
</dbReference>
<protein>
    <recommendedName>
        <fullName evidence="3 5">Regulatory protein RecX</fullName>
    </recommendedName>
</protein>
<name>A0A833M8V1_9FIRM</name>
<evidence type="ECO:0000313" key="9">
    <source>
        <dbReference type="EMBL" id="KAB3527381.1"/>
    </source>
</evidence>
<dbReference type="GO" id="GO:0005737">
    <property type="term" value="C:cytoplasm"/>
    <property type="evidence" value="ECO:0007669"/>
    <property type="project" value="UniProtKB-SubCell"/>
</dbReference>
<dbReference type="AlphaFoldDB" id="A0A833M8V1"/>
<dbReference type="HAMAP" id="MF_01114">
    <property type="entry name" value="RecX"/>
    <property type="match status" value="1"/>
</dbReference>
<accession>A0A833M8V1</accession>
<evidence type="ECO:0000259" key="8">
    <source>
        <dbReference type="Pfam" id="PF21982"/>
    </source>
</evidence>
<dbReference type="GO" id="GO:0006282">
    <property type="term" value="P:regulation of DNA repair"/>
    <property type="evidence" value="ECO:0007669"/>
    <property type="project" value="UniProtKB-UniRule"/>
</dbReference>
<feature type="domain" description="RecX first three-helical" evidence="8">
    <location>
        <begin position="63"/>
        <end position="101"/>
    </location>
</feature>
<dbReference type="Pfam" id="PF21982">
    <property type="entry name" value="RecX_HTH1"/>
    <property type="match status" value="1"/>
</dbReference>
<dbReference type="Pfam" id="PF21981">
    <property type="entry name" value="RecX_HTH3"/>
    <property type="match status" value="2"/>
</dbReference>
<dbReference type="InterPro" id="IPR053926">
    <property type="entry name" value="RecX_HTH_1st"/>
</dbReference>
<evidence type="ECO:0000256" key="5">
    <source>
        <dbReference type="HAMAP-Rule" id="MF_01114"/>
    </source>
</evidence>
<evidence type="ECO:0000256" key="1">
    <source>
        <dbReference type="ARBA" id="ARBA00004496"/>
    </source>
</evidence>
<organism evidence="9 10">
    <name type="scientific">Alkaliphilus serpentinus</name>
    <dbReference type="NCBI Taxonomy" id="1482731"/>
    <lineage>
        <taxon>Bacteria</taxon>
        <taxon>Bacillati</taxon>
        <taxon>Bacillota</taxon>
        <taxon>Clostridia</taxon>
        <taxon>Peptostreptococcales</taxon>
        <taxon>Natronincolaceae</taxon>
        <taxon>Alkaliphilus</taxon>
    </lineage>
</organism>
<dbReference type="PANTHER" id="PTHR33602:SF1">
    <property type="entry name" value="REGULATORY PROTEIN RECX FAMILY PROTEIN"/>
    <property type="match status" value="1"/>
</dbReference>
<dbReference type="EMBL" id="WBZB01000043">
    <property type="protein sequence ID" value="KAB3527381.1"/>
    <property type="molecule type" value="Genomic_DNA"/>
</dbReference>
<dbReference type="PANTHER" id="PTHR33602">
    <property type="entry name" value="REGULATORY PROTEIN RECX FAMILY PROTEIN"/>
    <property type="match status" value="1"/>
</dbReference>
<gene>
    <name evidence="5" type="primary">recX</name>
    <name evidence="9" type="ORF">F8153_12365</name>
</gene>
<dbReference type="OrthoDB" id="5421057at2"/>
<sequence>MGVITNIIQKKENSENYQIYIDNQFAIVCNIEIIKRMKLKVGKAFTLEEIVELKHQDDVKKGYNKALDYLTRKARTSVEIENHLKDRDFCVEVIKEVLEKLKYYQFIDDKKYIEAYIKDQCFYNLKGRKRIQQELIDKQLDKELVLEKIGGISSTEEYENALKIAKKAFIQNIKKPLNQNKEKIANKLYSKGYSWEIIHDVMNNLEGSSELMEMVDEMEENYLANAIKEGKSYYEKYSKKADNEYILKSKVTAALYKKGFDNSLIQKAINEILQK</sequence>